<accession>A0A399F6R8</accession>
<keyword evidence="1" id="KW-0732">Signal</keyword>
<sequence>MRGWRVVGAMILLFSWALAQAWQTAKSPGFIVQTASSPDRALLPQVFTLLQQARRELVLAGLSPPQTVSVIIHPNLPSYTATTQQPWFILAVSDRRANTIHTQRLRILLERGSLERTLRHELFHLSQPEGWPRWRAEGAAMRFAGDRPTAAPFPAIREAELNRLLAQPPSSEALARAMATAYLWAQRLPPTSQRGALLSVQSAIR</sequence>
<evidence type="ECO:0000313" key="3">
    <source>
        <dbReference type="Proteomes" id="UP000266178"/>
    </source>
</evidence>
<evidence type="ECO:0008006" key="4">
    <source>
        <dbReference type="Google" id="ProtNLM"/>
    </source>
</evidence>
<dbReference type="RefSeq" id="WP_147021197.1">
    <property type="nucleotide sequence ID" value="NZ_BJXM01000016.1"/>
</dbReference>
<dbReference type="Proteomes" id="UP000266178">
    <property type="component" value="Unassembled WGS sequence"/>
</dbReference>
<dbReference type="EMBL" id="QWLB01000032">
    <property type="protein sequence ID" value="RIH91793.1"/>
    <property type="molecule type" value="Genomic_DNA"/>
</dbReference>
<reference evidence="2 3" key="1">
    <citation type="submission" date="2018-08" db="EMBL/GenBank/DDBJ databases">
        <title>Meiothermus granaticius genome AF-68 sequencing project.</title>
        <authorList>
            <person name="Da Costa M.S."/>
            <person name="Albuquerque L."/>
            <person name="Raposo P."/>
            <person name="Froufe H.J.C."/>
            <person name="Barroso C.S."/>
            <person name="Egas C."/>
        </authorList>
    </citation>
    <scope>NUCLEOTIDE SEQUENCE [LARGE SCALE GENOMIC DNA]</scope>
    <source>
        <strain evidence="2 3">AF-68</strain>
    </source>
</reference>
<feature type="chain" id="PRO_5017411931" description="Peptidase MA superfamily protein" evidence="1">
    <location>
        <begin position="22"/>
        <end position="205"/>
    </location>
</feature>
<organism evidence="2 3">
    <name type="scientific">Meiothermus granaticius NBRC 107808</name>
    <dbReference type="NCBI Taxonomy" id="1227551"/>
    <lineage>
        <taxon>Bacteria</taxon>
        <taxon>Thermotogati</taxon>
        <taxon>Deinococcota</taxon>
        <taxon>Deinococci</taxon>
        <taxon>Thermales</taxon>
        <taxon>Thermaceae</taxon>
        <taxon>Meiothermus</taxon>
    </lineage>
</organism>
<feature type="signal peptide" evidence="1">
    <location>
        <begin position="1"/>
        <end position="21"/>
    </location>
</feature>
<evidence type="ECO:0000256" key="1">
    <source>
        <dbReference type="SAM" id="SignalP"/>
    </source>
</evidence>
<proteinExistence type="predicted"/>
<name>A0A399F6R8_9DEIN</name>
<dbReference type="AlphaFoldDB" id="A0A399F6R8"/>
<evidence type="ECO:0000313" key="2">
    <source>
        <dbReference type="EMBL" id="RIH91793.1"/>
    </source>
</evidence>
<dbReference type="OrthoDB" id="26107at2"/>
<gene>
    <name evidence="2" type="ORF">Mgrana_02293</name>
</gene>
<keyword evidence="3" id="KW-1185">Reference proteome</keyword>
<comment type="caution">
    <text evidence="2">The sequence shown here is derived from an EMBL/GenBank/DDBJ whole genome shotgun (WGS) entry which is preliminary data.</text>
</comment>
<protein>
    <recommendedName>
        <fullName evidence="4">Peptidase MA superfamily protein</fullName>
    </recommendedName>
</protein>